<dbReference type="AlphaFoldDB" id="A0A3N0Z832"/>
<dbReference type="EMBL" id="RJVU01007007">
    <property type="protein sequence ID" value="ROL54108.1"/>
    <property type="molecule type" value="Genomic_DNA"/>
</dbReference>
<proteinExistence type="predicted"/>
<organism evidence="1 2">
    <name type="scientific">Anabarilius grahami</name>
    <name type="common">Kanglang fish</name>
    <name type="synonym">Barilius grahami</name>
    <dbReference type="NCBI Taxonomy" id="495550"/>
    <lineage>
        <taxon>Eukaryota</taxon>
        <taxon>Metazoa</taxon>
        <taxon>Chordata</taxon>
        <taxon>Craniata</taxon>
        <taxon>Vertebrata</taxon>
        <taxon>Euteleostomi</taxon>
        <taxon>Actinopterygii</taxon>
        <taxon>Neopterygii</taxon>
        <taxon>Teleostei</taxon>
        <taxon>Ostariophysi</taxon>
        <taxon>Cypriniformes</taxon>
        <taxon>Xenocyprididae</taxon>
        <taxon>Xenocypridinae</taxon>
        <taxon>Xenocypridinae incertae sedis</taxon>
        <taxon>Anabarilius</taxon>
    </lineage>
</organism>
<sequence length="200" mass="22998">MFLVRDARPHASVTFHRRRMQCFCQETGVTTADYELPADPKVQKHATDILIKMLEQEEAELQNLLEEQSRNSSPSLEKRIESSRRRANQVRVKIQQDVMEGPFQNIEQLKSQVLTDIVNQQEDIRGLLSELQQQVLQDHSVVEDLVKKRQVVDKQVVALREILLNCCTCSSCCLNFCSFSSISNILNFWSFSSCIHGLNC</sequence>
<dbReference type="Proteomes" id="UP000281406">
    <property type="component" value="Unassembled WGS sequence"/>
</dbReference>
<name>A0A3N0Z832_ANAGA</name>
<evidence type="ECO:0000313" key="1">
    <source>
        <dbReference type="EMBL" id="ROL54108.1"/>
    </source>
</evidence>
<comment type="caution">
    <text evidence="1">The sequence shown here is derived from an EMBL/GenBank/DDBJ whole genome shotgun (WGS) entry which is preliminary data.</text>
</comment>
<dbReference type="OrthoDB" id="10670245at2759"/>
<keyword evidence="2" id="KW-1185">Reference proteome</keyword>
<protein>
    <submittedName>
        <fullName evidence="1">Uncharacterized protein</fullName>
    </submittedName>
</protein>
<evidence type="ECO:0000313" key="2">
    <source>
        <dbReference type="Proteomes" id="UP000281406"/>
    </source>
</evidence>
<reference evidence="1 2" key="1">
    <citation type="submission" date="2018-10" db="EMBL/GenBank/DDBJ databases">
        <title>Genome assembly for a Yunnan-Guizhou Plateau 3E fish, Anabarilius grahami (Regan), and its evolutionary and genetic applications.</title>
        <authorList>
            <person name="Jiang W."/>
        </authorList>
    </citation>
    <scope>NUCLEOTIDE SEQUENCE [LARGE SCALE GENOMIC DNA]</scope>
    <source>
        <strain evidence="1">AG-KIZ</strain>
        <tissue evidence="1">Muscle</tissue>
    </source>
</reference>
<accession>A0A3N0Z832</accession>
<gene>
    <name evidence="1" type="ORF">DPX16_10531</name>
</gene>